<protein>
    <recommendedName>
        <fullName evidence="3">DUF7630 domain-containing protein</fullName>
    </recommendedName>
</protein>
<dbReference type="Proteomes" id="UP001249851">
    <property type="component" value="Unassembled WGS sequence"/>
</dbReference>
<evidence type="ECO:0000259" key="3">
    <source>
        <dbReference type="Pfam" id="PF24633"/>
    </source>
</evidence>
<comment type="caution">
    <text evidence="4">The sequence shown here is derived from an EMBL/GenBank/DDBJ whole genome shotgun (WGS) entry which is preliminary data.</text>
</comment>
<feature type="transmembrane region" description="Helical" evidence="2">
    <location>
        <begin position="184"/>
        <end position="204"/>
    </location>
</feature>
<organism evidence="4 5">
    <name type="scientific">Acropora cervicornis</name>
    <name type="common">Staghorn coral</name>
    <dbReference type="NCBI Taxonomy" id="6130"/>
    <lineage>
        <taxon>Eukaryota</taxon>
        <taxon>Metazoa</taxon>
        <taxon>Cnidaria</taxon>
        <taxon>Anthozoa</taxon>
        <taxon>Hexacorallia</taxon>
        <taxon>Scleractinia</taxon>
        <taxon>Astrocoeniina</taxon>
        <taxon>Acroporidae</taxon>
        <taxon>Acropora</taxon>
    </lineage>
</organism>
<accession>A0AAD9PRS8</accession>
<evidence type="ECO:0000313" key="5">
    <source>
        <dbReference type="Proteomes" id="UP001249851"/>
    </source>
</evidence>
<feature type="transmembrane region" description="Helical" evidence="2">
    <location>
        <begin position="141"/>
        <end position="163"/>
    </location>
</feature>
<feature type="domain" description="DUF7630" evidence="3">
    <location>
        <begin position="94"/>
        <end position="136"/>
    </location>
</feature>
<dbReference type="AlphaFoldDB" id="A0AAD9PRS8"/>
<evidence type="ECO:0000313" key="4">
    <source>
        <dbReference type="EMBL" id="KAK2547882.1"/>
    </source>
</evidence>
<keyword evidence="2" id="KW-0812">Transmembrane</keyword>
<feature type="transmembrane region" description="Helical" evidence="2">
    <location>
        <begin position="511"/>
        <end position="536"/>
    </location>
</feature>
<feature type="transmembrane region" description="Helical" evidence="2">
    <location>
        <begin position="353"/>
        <end position="374"/>
    </location>
</feature>
<dbReference type="InterPro" id="IPR056047">
    <property type="entry name" value="CRMPA-like_DUF7630"/>
</dbReference>
<dbReference type="Pfam" id="PF24633">
    <property type="entry name" value="DUF7630"/>
    <property type="match status" value="1"/>
</dbReference>
<feature type="region of interest" description="Disordered" evidence="1">
    <location>
        <begin position="863"/>
        <end position="903"/>
    </location>
</feature>
<reference evidence="4" key="1">
    <citation type="journal article" date="2023" name="G3 (Bethesda)">
        <title>Whole genome assembly and annotation of the endangered Caribbean coral Acropora cervicornis.</title>
        <authorList>
            <person name="Selwyn J.D."/>
            <person name="Vollmer S.V."/>
        </authorList>
    </citation>
    <scope>NUCLEOTIDE SEQUENCE</scope>
    <source>
        <strain evidence="4">K2</strain>
    </source>
</reference>
<reference evidence="4" key="2">
    <citation type="journal article" date="2023" name="Science">
        <title>Genomic signatures of disease resistance in endangered staghorn corals.</title>
        <authorList>
            <person name="Vollmer S.V."/>
            <person name="Selwyn J.D."/>
            <person name="Despard B.A."/>
            <person name="Roesel C.L."/>
        </authorList>
    </citation>
    <scope>NUCLEOTIDE SEQUENCE</scope>
    <source>
        <strain evidence="4">K2</strain>
    </source>
</reference>
<feature type="transmembrane region" description="Helical" evidence="2">
    <location>
        <begin position="245"/>
        <end position="265"/>
    </location>
</feature>
<feature type="compositionally biased region" description="Basic and acidic residues" evidence="1">
    <location>
        <begin position="783"/>
        <end position="819"/>
    </location>
</feature>
<proteinExistence type="predicted"/>
<evidence type="ECO:0000256" key="1">
    <source>
        <dbReference type="SAM" id="MobiDB-lite"/>
    </source>
</evidence>
<keyword evidence="5" id="KW-1185">Reference proteome</keyword>
<evidence type="ECO:0000256" key="2">
    <source>
        <dbReference type="SAM" id="Phobius"/>
    </source>
</evidence>
<feature type="transmembrane region" description="Helical" evidence="2">
    <location>
        <begin position="471"/>
        <end position="491"/>
    </location>
</feature>
<keyword evidence="2" id="KW-0472">Membrane</keyword>
<feature type="compositionally biased region" description="Basic and acidic residues" evidence="1">
    <location>
        <begin position="693"/>
        <end position="723"/>
    </location>
</feature>
<keyword evidence="2" id="KW-1133">Transmembrane helix</keyword>
<dbReference type="PANTHER" id="PTHR11319">
    <property type="entry name" value="G PROTEIN-COUPLED RECEPTOR-RELATED"/>
    <property type="match status" value="1"/>
</dbReference>
<feature type="compositionally biased region" description="Polar residues" evidence="1">
    <location>
        <begin position="740"/>
        <end position="755"/>
    </location>
</feature>
<feature type="compositionally biased region" description="Basic residues" evidence="1">
    <location>
        <begin position="644"/>
        <end position="653"/>
    </location>
</feature>
<feature type="transmembrane region" description="Helical" evidence="2">
    <location>
        <begin position="441"/>
        <end position="459"/>
    </location>
</feature>
<dbReference type="EMBL" id="JARQWQ010000164">
    <property type="protein sequence ID" value="KAK2547882.1"/>
    <property type="molecule type" value="Genomic_DNA"/>
</dbReference>
<gene>
    <name evidence="4" type="ORF">P5673_032062</name>
</gene>
<dbReference type="PANTHER" id="PTHR11319:SF35">
    <property type="entry name" value="OUTER MEMBRANE PROTEIN PMPC-RELATED"/>
    <property type="match status" value="1"/>
</dbReference>
<sequence>MSGTDGKSFAGFRACYCQHGFFRRHMFKGCEACEEYDGFNCTNDSFYLKEGYWWKWENETNKELFISFRDALSKNSSVDKNSIIEYRYPLPQPHKCPRPESCLGGMDSNCSEGYEGPLCDVCQHGYYKQLKTCRKCPSKNWMIGQLCLIAAAIFVITVVVAWRSKKQMKKKKDRSLGDLILSKMKIVIGFYQVTFGVIEAFAFIKWPESLTFIGKYSELLQLNVLQIAPIHCLFANLKVDAFGRLYAILSINAAVIIFGFTFYGIRKVLITRKTFESQEEKAKKFSETKETAYKAVFFVLYVTYLSTCSKTANVLPLACRAICYTENTTQCETFLRADFTINCSSQEFRRPVIVAYFSIIYIIVLPTSALVMLWRHWKTLKASADRDNDESTYSQRSEVIAGLSFLFQNYKIRRWYWEFVETARKVILTSGIILLGAESRAYIGMALILSGFYGMFFAHMKPIKDPSENSLMLSSLAVTYVNIVIGAVSRIPEEVALDTLYPNLEKVLFDILVIGANALVILILLVQYAMFIYRFFKEWRKSPRWSFSCCLALLLPLTDLQQEVLGMAGKNVLKQQLKTGNVDMPSLSGALKESGAVSIELTILPEHPEETSGSPSEETETGRKKQGNTDKGTVGTGDEPKKQAMTRKKKVKQQLRIGNVNISSESGPLKRSGAESIVHASIHERPKKTRGCLNKERKPAGKKETNAEKVALDKEEEPEKNRLPQDNLQQEIRRMRSKNPLKQQLQTGNVNTPSKSGALKKSGVVRIVHASIHERPKKTRGSLTEEKKAVEEKEKVAEKVAFDKGEEPEKKRLPQDNLEQEIRQMRSKNPLAQQLQTDNVRRLASGALKKKGALDFVLVTIHEQPQEACGSPSKERGTGVKKQGADNQVATNTPEEELEETHL</sequence>
<feature type="region of interest" description="Disordered" evidence="1">
    <location>
        <begin position="602"/>
        <end position="819"/>
    </location>
</feature>
<name>A0AAD9PRS8_ACRCE</name>
<feature type="compositionally biased region" description="Acidic residues" evidence="1">
    <location>
        <begin position="894"/>
        <end position="903"/>
    </location>
</feature>